<dbReference type="EMBL" id="HACM01008471">
    <property type="protein sequence ID" value="CRZ08913.1"/>
    <property type="molecule type" value="Transcribed_RNA"/>
</dbReference>
<dbReference type="InterPro" id="IPR036400">
    <property type="entry name" value="Cyt_B5-like_heme/steroid_sf"/>
</dbReference>
<feature type="non-terminal residue" evidence="10">
    <location>
        <position position="1"/>
    </location>
</feature>
<keyword evidence="6" id="KW-0443">Lipid metabolism</keyword>
<sequence>GVGPESVGGSPHLTLISLRFWDVERRWFDSAGMGQRASYLRPKQEDGAELVIHGTVYDITDFKHPGGSIIMNQVNPSDIKFPADATIAFESMHGHSKEPLLALAKLRKEGKSRKLNQEEIEVMKKARPYDKQLTEKFHRVTRQLRDDGLFDYTVSHFLWRNFELFALLFWGSWCVVSPGSYLGWIHGAIILGLFMQRAGWFQHEANHGSISTNHRLNIAVGTFWFGFGLAGSAQWWRRSHNRHHADPQRHGADVDMDVLPLATDSITAKNGNRLLLRFQAWTYQLMVWGLVHFWQFWLHPLNIIQHEAFFDAFALAFHWIAYFGFFVPRIGFAQSVLLHLASSSFEATLLFTNFALSHTPLPLLQYHHREHWIERSLRRTLDIHSHSKAIGPVLGPIMDNIVDYLMGYLNYQVAHHLWPLMPHYRESDPKVQKAIQELADEVPELDLHYNVTTYWGAMYDMYSNLSAIAHDHGANDFDTMHPIAPKWVKGGDFPKEVAA</sequence>
<keyword evidence="5" id="KW-0560">Oxidoreductase</keyword>
<name>A0A0H5R444_9EUKA</name>
<dbReference type="SUPFAM" id="SSF55856">
    <property type="entry name" value="Cytochrome b5-like heme/steroid binding domain"/>
    <property type="match status" value="1"/>
</dbReference>
<evidence type="ECO:0000256" key="2">
    <source>
        <dbReference type="ARBA" id="ARBA00009295"/>
    </source>
</evidence>
<dbReference type="Pfam" id="PF00173">
    <property type="entry name" value="Cyt-b5"/>
    <property type="match status" value="1"/>
</dbReference>
<protein>
    <submittedName>
        <fullName evidence="10">Uncharacterized protein</fullName>
    </submittedName>
</protein>
<evidence type="ECO:0000256" key="7">
    <source>
        <dbReference type="ARBA" id="ARBA00023136"/>
    </source>
</evidence>
<evidence type="ECO:0000256" key="3">
    <source>
        <dbReference type="ARBA" id="ARBA00022692"/>
    </source>
</evidence>
<evidence type="ECO:0000259" key="9">
    <source>
        <dbReference type="Pfam" id="PF00487"/>
    </source>
</evidence>
<organism evidence="10">
    <name type="scientific">Spongospora subterranea</name>
    <dbReference type="NCBI Taxonomy" id="70186"/>
    <lineage>
        <taxon>Eukaryota</taxon>
        <taxon>Sar</taxon>
        <taxon>Rhizaria</taxon>
        <taxon>Endomyxa</taxon>
        <taxon>Phytomyxea</taxon>
        <taxon>Plasmodiophorida</taxon>
        <taxon>Plasmodiophoridae</taxon>
        <taxon>Spongospora</taxon>
    </lineage>
</organism>
<dbReference type="GO" id="GO:0016020">
    <property type="term" value="C:membrane"/>
    <property type="evidence" value="ECO:0007669"/>
    <property type="project" value="UniProtKB-SubCell"/>
</dbReference>
<dbReference type="GO" id="GO:0016717">
    <property type="term" value="F:oxidoreductase activity, acting on paired donors, with oxidation of a pair of donors resulting in the reduction of molecular oxygen to two molecules of water"/>
    <property type="evidence" value="ECO:0007669"/>
    <property type="project" value="TreeGrafter"/>
</dbReference>
<dbReference type="PANTHER" id="PTHR19353:SF88">
    <property type="entry name" value="DELTA(5) FATTY ACID DESATURASE FAT-4"/>
    <property type="match status" value="1"/>
</dbReference>
<dbReference type="AlphaFoldDB" id="A0A0H5R444"/>
<dbReference type="InterPro" id="IPR001199">
    <property type="entry name" value="Cyt_B5-like_heme/steroid-bd"/>
</dbReference>
<proteinExistence type="inferred from homology"/>
<comment type="subcellular location">
    <subcellularLocation>
        <location evidence="1">Membrane</location>
        <topology evidence="1">Multi-pass membrane protein</topology>
    </subcellularLocation>
</comment>
<dbReference type="PANTHER" id="PTHR19353">
    <property type="entry name" value="FATTY ACID DESATURASE 2"/>
    <property type="match status" value="1"/>
</dbReference>
<feature type="domain" description="Fatty acid desaturase" evidence="9">
    <location>
        <begin position="183"/>
        <end position="425"/>
    </location>
</feature>
<dbReference type="Gene3D" id="3.10.120.10">
    <property type="entry name" value="Cytochrome b5-like heme/steroid binding domain"/>
    <property type="match status" value="1"/>
</dbReference>
<evidence type="ECO:0000259" key="8">
    <source>
        <dbReference type="Pfam" id="PF00173"/>
    </source>
</evidence>
<evidence type="ECO:0000313" key="10">
    <source>
        <dbReference type="EMBL" id="CRZ08913.1"/>
    </source>
</evidence>
<reference evidence="10" key="1">
    <citation type="submission" date="2015-04" db="EMBL/GenBank/DDBJ databases">
        <title>The genome sequence of the plant pathogenic Rhizarian Plasmodiophora brassicae reveals insights in its biotrophic life cycle and the origin of chitin synthesis.</title>
        <authorList>
            <person name="Schwelm A."/>
            <person name="Fogelqvist J."/>
            <person name="Knaust A."/>
            <person name="Julke S."/>
            <person name="Lilja T."/>
            <person name="Dhandapani V."/>
            <person name="Bonilla-Rosso G."/>
            <person name="Karlsson M."/>
            <person name="Shevchenko A."/>
            <person name="Choi S.R."/>
            <person name="Kim H.G."/>
            <person name="Park J.Y."/>
            <person name="Lim Y.P."/>
            <person name="Ludwig-Muller J."/>
            <person name="Dixelius C."/>
        </authorList>
    </citation>
    <scope>NUCLEOTIDE SEQUENCE</scope>
    <source>
        <tissue evidence="10">Potato root galls</tissue>
    </source>
</reference>
<keyword evidence="3" id="KW-0812">Transmembrane</keyword>
<feature type="domain" description="Cytochrome b5 heme-binding" evidence="8">
    <location>
        <begin position="50"/>
        <end position="99"/>
    </location>
</feature>
<keyword evidence="7" id="KW-0472">Membrane</keyword>
<dbReference type="GO" id="GO:0006629">
    <property type="term" value="P:lipid metabolic process"/>
    <property type="evidence" value="ECO:0007669"/>
    <property type="project" value="UniProtKB-KW"/>
</dbReference>
<dbReference type="InterPro" id="IPR012171">
    <property type="entry name" value="Fatty_acid_desaturase"/>
</dbReference>
<dbReference type="CDD" id="cd03506">
    <property type="entry name" value="Delta6-FADS-like"/>
    <property type="match status" value="1"/>
</dbReference>
<evidence type="ECO:0000256" key="5">
    <source>
        <dbReference type="ARBA" id="ARBA00023002"/>
    </source>
</evidence>
<dbReference type="Pfam" id="PF00487">
    <property type="entry name" value="FA_desaturase"/>
    <property type="match status" value="1"/>
</dbReference>
<evidence type="ECO:0000256" key="1">
    <source>
        <dbReference type="ARBA" id="ARBA00004141"/>
    </source>
</evidence>
<dbReference type="InterPro" id="IPR005804">
    <property type="entry name" value="FA_desaturase_dom"/>
</dbReference>
<comment type="similarity">
    <text evidence="2">Belongs to the fatty acid desaturase type 1 family.</text>
</comment>
<evidence type="ECO:0000256" key="6">
    <source>
        <dbReference type="ARBA" id="ARBA00023098"/>
    </source>
</evidence>
<accession>A0A0H5R444</accession>
<evidence type="ECO:0000256" key="4">
    <source>
        <dbReference type="ARBA" id="ARBA00022989"/>
    </source>
</evidence>
<keyword evidence="4" id="KW-1133">Transmembrane helix</keyword>